<dbReference type="SUPFAM" id="SSF51126">
    <property type="entry name" value="Pectin lyase-like"/>
    <property type="match status" value="1"/>
</dbReference>
<gene>
    <name evidence="2" type="ORF">AKSOIL_0278</name>
</gene>
<dbReference type="InterPro" id="IPR011050">
    <property type="entry name" value="Pectin_lyase_fold/virulence"/>
</dbReference>
<evidence type="ECO:0000259" key="1">
    <source>
        <dbReference type="Pfam" id="PF13229"/>
    </source>
</evidence>
<dbReference type="InterPro" id="IPR039448">
    <property type="entry name" value="Beta_helix"/>
</dbReference>
<sequence>MNAIQFQPGTRILFKRGATCHGSFMPLAGSSGASGAPIVVEPYGSRALPRPVIAAGCRAARPDPKQALTAASKQPEGVSPYFSLCTADEGKVHRAALHLSNLEHWEINGLELTNDGLQEAGRVGLLVQLEDFGTGHHYRINDVYVHHVRGYLKDAPERALAYKSTGGILFEVTRDGERPGTRQKPTNFDDVLIQNSEVFHVDGIGVSNRSAWMCRPRGAPCGDFPPYKNHPGYLQETAAQAATEFYPSTRLVLRNNKIHDVGGDGVIVRTATSPLVEANLIYDIWMRSPGNSAGAWAINTDGAVFQYNEVHGVRLRPEFESGDGMAFDADMGTRNTRVVANYSHDNAGGLMLFCGCGKDGLGQTAMVEDVVVERNLSVNDRRRAVLVAGLDNAVVNGNLFVTAQPAALFEIHDKGTPDMLEFRNNRVIHTGTGGSLYRITSTPGSAAKFTWRGNAFHGYPDSAETGAAVPVTVKETQGLIARWFASTGFRQRGYQAGKRP</sequence>
<organism evidence="2">
    <name type="scientific">uncultured bacterium BLR18</name>
    <dbReference type="NCBI Taxonomy" id="506518"/>
    <lineage>
        <taxon>Bacteria</taxon>
        <taxon>environmental samples</taxon>
    </lineage>
</organism>
<dbReference type="InterPro" id="IPR012334">
    <property type="entry name" value="Pectin_lyas_fold"/>
</dbReference>
<dbReference type="Pfam" id="PF13229">
    <property type="entry name" value="Beta_helix"/>
    <property type="match status" value="1"/>
</dbReference>
<protein>
    <recommendedName>
        <fullName evidence="1">Right handed beta helix domain-containing protein</fullName>
    </recommendedName>
</protein>
<accession>C0INK7</accession>
<proteinExistence type="predicted"/>
<name>C0INK7_9BACT</name>
<evidence type="ECO:0000313" key="2">
    <source>
        <dbReference type="EMBL" id="ACN58893.1"/>
    </source>
</evidence>
<dbReference type="Gene3D" id="2.160.20.10">
    <property type="entry name" value="Single-stranded right-handed beta-helix, Pectin lyase-like"/>
    <property type="match status" value="1"/>
</dbReference>
<dbReference type="AlphaFoldDB" id="C0INK7"/>
<feature type="domain" description="Right handed beta helix" evidence="1">
    <location>
        <begin position="248"/>
        <end position="408"/>
    </location>
</feature>
<reference evidence="2" key="1">
    <citation type="journal article" date="2009" name="ISME J.">
        <title>Functional metagenomics reveals diverse beta-lactamases in a remote Alaskan soil.</title>
        <authorList>
            <person name="Allen H.K."/>
            <person name="Moe L.A."/>
            <person name="Rodbumrer J."/>
            <person name="Gaarder A."/>
            <person name="Handelsman J."/>
        </authorList>
    </citation>
    <scope>NUCLEOTIDE SEQUENCE</scope>
</reference>
<dbReference type="InterPro" id="IPR006626">
    <property type="entry name" value="PbH1"/>
</dbReference>
<dbReference type="SMART" id="SM00710">
    <property type="entry name" value="PbH1"/>
    <property type="match status" value="5"/>
</dbReference>
<dbReference type="EMBL" id="EU408355">
    <property type="protein sequence ID" value="ACN58893.1"/>
    <property type="molecule type" value="Genomic_DNA"/>
</dbReference>